<dbReference type="GO" id="GO:0006796">
    <property type="term" value="P:phosphate-containing compound metabolic process"/>
    <property type="evidence" value="ECO:0007669"/>
    <property type="project" value="UniProtKB-ARBA"/>
</dbReference>
<dbReference type="SUPFAM" id="SSF110581">
    <property type="entry name" value="Indigoidine synthase A-like"/>
    <property type="match status" value="1"/>
</dbReference>
<evidence type="ECO:0000256" key="3">
    <source>
        <dbReference type="ARBA" id="ARBA00023211"/>
    </source>
</evidence>
<keyword evidence="2" id="KW-0378">Hydrolase</keyword>
<dbReference type="InterPro" id="IPR029056">
    <property type="entry name" value="Ribokinase-like"/>
</dbReference>
<dbReference type="GO" id="GO:0046872">
    <property type="term" value="F:metal ion binding"/>
    <property type="evidence" value="ECO:0007669"/>
    <property type="project" value="UniProtKB-KW"/>
</dbReference>
<evidence type="ECO:0000313" key="7">
    <source>
        <dbReference type="WBParaSite" id="nRc.2.0.1.t29033-RA"/>
    </source>
</evidence>
<keyword evidence="4" id="KW-0456">Lyase</keyword>
<dbReference type="Gene3D" id="3.40.1190.20">
    <property type="match status" value="1"/>
</dbReference>
<name>A0A915JSF3_ROMCU</name>
<keyword evidence="5" id="KW-0326">Glycosidase</keyword>
<dbReference type="Pfam" id="PF04227">
    <property type="entry name" value="Indigoidine_A"/>
    <property type="match status" value="1"/>
</dbReference>
<dbReference type="AlphaFoldDB" id="A0A915JSF3"/>
<dbReference type="GO" id="GO:0016798">
    <property type="term" value="F:hydrolase activity, acting on glycosyl bonds"/>
    <property type="evidence" value="ECO:0007669"/>
    <property type="project" value="UniProtKB-KW"/>
</dbReference>
<dbReference type="WBParaSite" id="nRc.2.0.1.t29033-RA">
    <property type="protein sequence ID" value="nRc.2.0.1.t29033-RA"/>
    <property type="gene ID" value="nRc.2.0.1.g29033"/>
</dbReference>
<dbReference type="PANTHER" id="PTHR42909">
    <property type="entry name" value="ZGC:136858"/>
    <property type="match status" value="1"/>
</dbReference>
<proteinExistence type="predicted"/>
<dbReference type="PANTHER" id="PTHR42909:SF1">
    <property type="entry name" value="CARBOHYDRATE KINASE PFKB DOMAIN-CONTAINING PROTEIN"/>
    <property type="match status" value="1"/>
</dbReference>
<reference evidence="7" key="1">
    <citation type="submission" date="2022-11" db="UniProtKB">
        <authorList>
            <consortium name="WormBaseParasite"/>
        </authorList>
    </citation>
    <scope>IDENTIFICATION</scope>
</reference>
<protein>
    <submittedName>
        <fullName evidence="7">Carbohydrate kinase PfkB domain-containing protein</fullName>
    </submittedName>
</protein>
<sequence>MNSIGVRSFDLLLCRLNKMNRRFLRNLARCLSMDSRFRISEEVREALNSDKGVVALESTLITHGLPAPDNLKYFFKVACRLEQIVRENNCIPATIAIIDNIVHIVLAVADTRKIILFLGLTENQLQYLSFCKNAVKVSTRDLAVAASKVTLFTSIFIVVKFNEKIQNFVGGTTVSATMYAAHRAGISIFATGGLGGVHRDFVERRNLHFMLLNELFITSLCMDVSNDLVELGRIPVAVVSAGIKSILDIPRSLEYLETQGVPVITFGSSNDFPGFYNSKSGHKSPYFFNRAEDIAEIINTSLELGLKHGFLIAAPIPEDNEHHGDVMEEAIKVALREARFNVGQCLMGNVNIHPGGVARNHVDALTKLGINGGLLSVIGDDNNGVLARSLCQHMNFRHVRTIPGEKTASYIGVTAGGSLKIGVLSTNVFRHISPDMVYHTVQKKAFMALHSFSSEGAFCGAVAYIG</sequence>
<dbReference type="GO" id="GO:0004730">
    <property type="term" value="F:pseudouridylate synthase activity"/>
    <property type="evidence" value="ECO:0007669"/>
    <property type="project" value="InterPro"/>
</dbReference>
<dbReference type="Gene3D" id="3.40.1790.10">
    <property type="entry name" value="Indigoidine synthase domain"/>
    <property type="match status" value="1"/>
</dbReference>
<dbReference type="InterPro" id="IPR022830">
    <property type="entry name" value="Indigdn_synthA-like"/>
</dbReference>
<keyword evidence="1" id="KW-0479">Metal-binding</keyword>
<keyword evidence="6" id="KW-1185">Reference proteome</keyword>
<dbReference type="Proteomes" id="UP000887565">
    <property type="component" value="Unplaced"/>
</dbReference>
<evidence type="ECO:0000313" key="6">
    <source>
        <dbReference type="Proteomes" id="UP000887565"/>
    </source>
</evidence>
<dbReference type="OMA" id="RENNCIP"/>
<evidence type="ECO:0000256" key="2">
    <source>
        <dbReference type="ARBA" id="ARBA00022801"/>
    </source>
</evidence>
<dbReference type="GO" id="GO:0005737">
    <property type="term" value="C:cytoplasm"/>
    <property type="evidence" value="ECO:0007669"/>
    <property type="project" value="TreeGrafter"/>
</dbReference>
<evidence type="ECO:0000256" key="1">
    <source>
        <dbReference type="ARBA" id="ARBA00022723"/>
    </source>
</evidence>
<dbReference type="InterPro" id="IPR007342">
    <property type="entry name" value="PsuG"/>
</dbReference>
<evidence type="ECO:0000256" key="4">
    <source>
        <dbReference type="ARBA" id="ARBA00023239"/>
    </source>
</evidence>
<keyword evidence="3" id="KW-0464">Manganese</keyword>
<dbReference type="SUPFAM" id="SSF53613">
    <property type="entry name" value="Ribokinase-like"/>
    <property type="match status" value="1"/>
</dbReference>
<accession>A0A915JSF3</accession>
<organism evidence="6 7">
    <name type="scientific">Romanomermis culicivorax</name>
    <name type="common">Nematode worm</name>
    <dbReference type="NCBI Taxonomy" id="13658"/>
    <lineage>
        <taxon>Eukaryota</taxon>
        <taxon>Metazoa</taxon>
        <taxon>Ecdysozoa</taxon>
        <taxon>Nematoda</taxon>
        <taxon>Enoplea</taxon>
        <taxon>Dorylaimia</taxon>
        <taxon>Mermithida</taxon>
        <taxon>Mermithoidea</taxon>
        <taxon>Mermithidae</taxon>
        <taxon>Romanomermis</taxon>
    </lineage>
</organism>
<evidence type="ECO:0000256" key="5">
    <source>
        <dbReference type="ARBA" id="ARBA00023295"/>
    </source>
</evidence>